<evidence type="ECO:0000313" key="3">
    <source>
        <dbReference type="Proteomes" id="UP001172142"/>
    </source>
</evidence>
<dbReference type="InterPro" id="IPR000182">
    <property type="entry name" value="GNAT_dom"/>
</dbReference>
<name>A0ABT8N8E2_9BACL</name>
<dbReference type="SUPFAM" id="SSF55729">
    <property type="entry name" value="Acyl-CoA N-acyltransferases (Nat)"/>
    <property type="match status" value="1"/>
</dbReference>
<evidence type="ECO:0000259" key="1">
    <source>
        <dbReference type="PROSITE" id="PS51186"/>
    </source>
</evidence>
<dbReference type="PROSITE" id="PS51186">
    <property type="entry name" value="GNAT"/>
    <property type="match status" value="1"/>
</dbReference>
<comment type="caution">
    <text evidence="2">The sequence shown here is derived from an EMBL/GenBank/DDBJ whole genome shotgun (WGS) entry which is preliminary data.</text>
</comment>
<dbReference type="Proteomes" id="UP001172142">
    <property type="component" value="Unassembled WGS sequence"/>
</dbReference>
<dbReference type="RefSeq" id="WP_301854486.1">
    <property type="nucleotide sequence ID" value="NZ_JAUJWU010000001.1"/>
</dbReference>
<proteinExistence type="predicted"/>
<dbReference type="Gene3D" id="3.40.630.30">
    <property type="match status" value="1"/>
</dbReference>
<gene>
    <name evidence="2" type="ORF">QWY13_00360</name>
</gene>
<dbReference type="CDD" id="cd04301">
    <property type="entry name" value="NAT_SF"/>
    <property type="match status" value="1"/>
</dbReference>
<dbReference type="Pfam" id="PF00583">
    <property type="entry name" value="Acetyltransf_1"/>
    <property type="match status" value="1"/>
</dbReference>
<evidence type="ECO:0000313" key="2">
    <source>
        <dbReference type="EMBL" id="MDN7243922.1"/>
    </source>
</evidence>
<keyword evidence="3" id="KW-1185">Reference proteome</keyword>
<dbReference type="InterPro" id="IPR016181">
    <property type="entry name" value="Acyl_CoA_acyltransferase"/>
</dbReference>
<sequence length="274" mass="30905">MTLVNNKSLARKIEAIKSRGTKEYIIKHKEMNPAANMDYLTLQGKGEVFCTGNVCFGIGFGLNGVLVENDLNVIEDFIRQRKEVAHAEFELTPFCDPLLLAQLQERNYTFDHFLAVWVVELENWQPKENRLKDEAVTVAEVSGEETYEWAWTVALGISRDNTVTEEMMESTRTFLEVSNTAGFLLKANGESIAGATIAIDGKLGELFLTSTVKAFRGRGFQNLLIEERLRYAKEKGCSHVTVTTQPDTVSARNMERNGFKLMYNKAVVKSPRIH</sequence>
<reference evidence="2 3" key="1">
    <citation type="submission" date="2023-07" db="EMBL/GenBank/DDBJ databases">
        <title>Novel species in genus Planococcus.</title>
        <authorList>
            <person name="Ning S."/>
        </authorList>
    </citation>
    <scope>NUCLEOTIDE SEQUENCE [LARGE SCALE GENOMIC DNA]</scope>
    <source>
        <strain evidence="2 3">N017</strain>
    </source>
</reference>
<organism evidence="2 3">
    <name type="scientific">Planococcus shenhongbingii</name>
    <dbReference type="NCBI Taxonomy" id="3058398"/>
    <lineage>
        <taxon>Bacteria</taxon>
        <taxon>Bacillati</taxon>
        <taxon>Bacillota</taxon>
        <taxon>Bacilli</taxon>
        <taxon>Bacillales</taxon>
        <taxon>Caryophanaceae</taxon>
        <taxon>Planococcus</taxon>
    </lineage>
</organism>
<protein>
    <submittedName>
        <fullName evidence="2">GNAT family N-acetyltransferase</fullName>
    </submittedName>
</protein>
<accession>A0ABT8N8E2</accession>
<feature type="domain" description="N-acetyltransferase" evidence="1">
    <location>
        <begin position="136"/>
        <end position="274"/>
    </location>
</feature>
<dbReference type="EMBL" id="JAUJWU010000001">
    <property type="protein sequence ID" value="MDN7243922.1"/>
    <property type="molecule type" value="Genomic_DNA"/>
</dbReference>